<dbReference type="EMBL" id="JSZA02000004">
    <property type="protein sequence ID" value="KHD11043.1"/>
    <property type="molecule type" value="Genomic_DNA"/>
</dbReference>
<protein>
    <submittedName>
        <fullName evidence="1">Uncharacterized protein</fullName>
    </submittedName>
</protein>
<sequence>MATVNFSVPEEVFDAFNDMFRGKNKSAIISDLMMRAVKEEKTRRKRVQAIDALLALRESIPPINTQKIWAARREVRS</sequence>
<dbReference type="Proteomes" id="UP000030428">
    <property type="component" value="Unassembled WGS sequence"/>
</dbReference>
<keyword evidence="2" id="KW-1185">Reference proteome</keyword>
<proteinExistence type="predicted"/>
<evidence type="ECO:0000313" key="1">
    <source>
        <dbReference type="EMBL" id="KHD11043.1"/>
    </source>
</evidence>
<comment type="caution">
    <text evidence="1">The sequence shown here is derived from an EMBL/GenBank/DDBJ whole genome shotgun (WGS) entry which is preliminary data.</text>
</comment>
<evidence type="ECO:0000313" key="2">
    <source>
        <dbReference type="Proteomes" id="UP000030428"/>
    </source>
</evidence>
<organism evidence="1 2">
    <name type="scientific">Candidatus Thiomargarita nelsonii</name>
    <dbReference type="NCBI Taxonomy" id="1003181"/>
    <lineage>
        <taxon>Bacteria</taxon>
        <taxon>Pseudomonadati</taxon>
        <taxon>Pseudomonadota</taxon>
        <taxon>Gammaproteobacteria</taxon>
        <taxon>Thiotrichales</taxon>
        <taxon>Thiotrichaceae</taxon>
        <taxon>Thiomargarita</taxon>
    </lineage>
</organism>
<reference evidence="1 2" key="1">
    <citation type="journal article" date="2016" name="Front. Microbiol.">
        <title>Single-Cell (Meta-)Genomics of a Dimorphic Candidatus Thiomargarita nelsonii Reveals Genomic Plasticity.</title>
        <authorList>
            <person name="Flood B.E."/>
            <person name="Fliss P."/>
            <person name="Jones D.S."/>
            <person name="Dick G.J."/>
            <person name="Jain S."/>
            <person name="Kaster A.K."/>
            <person name="Winkel M."/>
            <person name="Mussmann M."/>
            <person name="Bailey J."/>
        </authorList>
    </citation>
    <scope>NUCLEOTIDE SEQUENCE [LARGE SCALE GENOMIC DNA]</scope>
    <source>
        <strain evidence="1">Hydrate Ridge</strain>
    </source>
</reference>
<accession>A0A0A6PKA2</accession>
<name>A0A0A6PKA2_9GAMM</name>
<dbReference type="AlphaFoldDB" id="A0A0A6PKA2"/>
<gene>
    <name evidence="1" type="ORF">PN36_01890</name>
</gene>